<name>A0ABW1VHN6_9MICO</name>
<sequence>MCGDATIHHALGDKIAAEIASYQKVTESPFGPDDEIGMLNLLDDVASDELLRRVVGVPYDLSVDYFIGMPSWQAFGDPAFQIWMTHTPKGNVVDDVIGVGEAQNSLVGYSSDSISMYTHTGTHVDALNHFGYNHRIWNNFSQDEHLGSRYWTKGGADKHPPIISRGVLIDVAAFEGVDVLPPSHIITASLLERTLAHQGVDLRPGDIPMIRTGRMRLWPDSESYIVDEPGIDRDGAVFLAKKGAAMIGADNAAIEVRPSSNPDNFHDVHSYLLAEAGIPLLEIADLEALSADQVFEFAFIGAALKIRGATGSPIRPLALRLG</sequence>
<gene>
    <name evidence="1" type="ORF">ACFQB0_10800</name>
</gene>
<reference evidence="2" key="1">
    <citation type="journal article" date="2019" name="Int. J. Syst. Evol. Microbiol.">
        <title>The Global Catalogue of Microorganisms (GCM) 10K type strain sequencing project: providing services to taxonomists for standard genome sequencing and annotation.</title>
        <authorList>
            <consortium name="The Broad Institute Genomics Platform"/>
            <consortium name="The Broad Institute Genome Sequencing Center for Infectious Disease"/>
            <person name="Wu L."/>
            <person name="Ma J."/>
        </authorList>
    </citation>
    <scope>NUCLEOTIDE SEQUENCE [LARGE SCALE GENOMIC DNA]</scope>
    <source>
        <strain evidence="2">CCUG 43304</strain>
    </source>
</reference>
<accession>A0ABW1VHN6</accession>
<dbReference type="InterPro" id="IPR037175">
    <property type="entry name" value="KFase_sf"/>
</dbReference>
<dbReference type="RefSeq" id="WP_386731236.1">
    <property type="nucleotide sequence ID" value="NZ_JBHSTP010000002.1"/>
</dbReference>
<dbReference type="EMBL" id="JBHSTP010000002">
    <property type="protein sequence ID" value="MFC6356595.1"/>
    <property type="molecule type" value="Genomic_DNA"/>
</dbReference>
<proteinExistence type="predicted"/>
<dbReference type="EC" id="3.5.-.-" evidence="1"/>
<organism evidence="1 2">
    <name type="scientific">Luethyella okanaganae</name>
    <dbReference type="NCBI Taxonomy" id="69372"/>
    <lineage>
        <taxon>Bacteria</taxon>
        <taxon>Bacillati</taxon>
        <taxon>Actinomycetota</taxon>
        <taxon>Actinomycetes</taxon>
        <taxon>Micrococcales</taxon>
        <taxon>Microbacteriaceae</taxon>
        <taxon>Luethyella</taxon>
    </lineage>
</organism>
<evidence type="ECO:0000313" key="1">
    <source>
        <dbReference type="EMBL" id="MFC6356595.1"/>
    </source>
</evidence>
<evidence type="ECO:0000313" key="2">
    <source>
        <dbReference type="Proteomes" id="UP001596306"/>
    </source>
</evidence>
<keyword evidence="1" id="KW-0378">Hydrolase</keyword>
<dbReference type="PANTHER" id="PTHR34861:SF10">
    <property type="entry name" value="CYCLASE"/>
    <property type="match status" value="1"/>
</dbReference>
<dbReference type="Pfam" id="PF04199">
    <property type="entry name" value="Cyclase"/>
    <property type="match status" value="1"/>
</dbReference>
<dbReference type="SUPFAM" id="SSF102198">
    <property type="entry name" value="Putative cyclase"/>
    <property type="match status" value="1"/>
</dbReference>
<dbReference type="GO" id="GO:0016787">
    <property type="term" value="F:hydrolase activity"/>
    <property type="evidence" value="ECO:0007669"/>
    <property type="project" value="UniProtKB-KW"/>
</dbReference>
<protein>
    <submittedName>
        <fullName evidence="1">Cyclase family protein</fullName>
        <ecNumber evidence="1">3.5.-.-</ecNumber>
    </submittedName>
</protein>
<dbReference type="Proteomes" id="UP001596306">
    <property type="component" value="Unassembled WGS sequence"/>
</dbReference>
<dbReference type="InterPro" id="IPR007325">
    <property type="entry name" value="KFase/CYL"/>
</dbReference>
<dbReference type="PANTHER" id="PTHR34861">
    <property type="match status" value="1"/>
</dbReference>
<keyword evidence="2" id="KW-1185">Reference proteome</keyword>
<dbReference type="Gene3D" id="3.50.30.50">
    <property type="entry name" value="Putative cyclase"/>
    <property type="match status" value="1"/>
</dbReference>
<comment type="caution">
    <text evidence="1">The sequence shown here is derived from an EMBL/GenBank/DDBJ whole genome shotgun (WGS) entry which is preliminary data.</text>
</comment>